<protein>
    <submittedName>
        <fullName evidence="5">Methyl-accepting chemotaxis protein</fullName>
    </submittedName>
</protein>
<dbReference type="PANTHER" id="PTHR32089:SF112">
    <property type="entry name" value="LYSOZYME-LIKE PROTEIN-RELATED"/>
    <property type="match status" value="1"/>
</dbReference>
<evidence type="ECO:0000256" key="2">
    <source>
        <dbReference type="PROSITE-ProRule" id="PRU00284"/>
    </source>
</evidence>
<feature type="domain" description="Methyl-accepting transducer" evidence="4">
    <location>
        <begin position="220"/>
        <end position="456"/>
    </location>
</feature>
<gene>
    <name evidence="5" type="ORF">ACFSJH_06230</name>
</gene>
<evidence type="ECO:0000313" key="5">
    <source>
        <dbReference type="EMBL" id="MFD2115330.1"/>
    </source>
</evidence>
<evidence type="ECO:0000256" key="1">
    <source>
        <dbReference type="ARBA" id="ARBA00023224"/>
    </source>
</evidence>
<dbReference type="RefSeq" id="WP_377770382.1">
    <property type="nucleotide sequence ID" value="NZ_JBHUHO010000016.1"/>
</dbReference>
<keyword evidence="6" id="KW-1185">Reference proteome</keyword>
<feature type="transmembrane region" description="Helical" evidence="3">
    <location>
        <begin position="46"/>
        <end position="65"/>
    </location>
</feature>
<dbReference type="EMBL" id="JBHUHO010000016">
    <property type="protein sequence ID" value="MFD2115330.1"/>
    <property type="molecule type" value="Genomic_DNA"/>
</dbReference>
<keyword evidence="3" id="KW-1133">Transmembrane helix</keyword>
<evidence type="ECO:0000259" key="4">
    <source>
        <dbReference type="PROSITE" id="PS50111"/>
    </source>
</evidence>
<name>A0ABW4YHW4_9BACL</name>
<organism evidence="5 6">
    <name type="scientific">Paenibacillus yanchengensis</name>
    <dbReference type="NCBI Taxonomy" id="2035833"/>
    <lineage>
        <taxon>Bacteria</taxon>
        <taxon>Bacillati</taxon>
        <taxon>Bacillota</taxon>
        <taxon>Bacilli</taxon>
        <taxon>Bacillales</taxon>
        <taxon>Paenibacillaceae</taxon>
        <taxon>Paenibacillus</taxon>
    </lineage>
</organism>
<dbReference type="Proteomes" id="UP001597362">
    <property type="component" value="Unassembled WGS sequence"/>
</dbReference>
<sequence length="508" mass="56622">MIEKNKIVAWMTLFFIVSTAIVNVVHQFTSLGGIWAASMSHEPLELNRFVLIVLFLVPIILYVIATVMLRRQVGEKYISLLLTLALTLACISMIAGGNGMLEYHFAIFLVLTILSYYDSRSLVILTTALFVVQHLLGYVYFTPYVFGVAIGDYAFVMVMVHAVFVLATTGVILWQIWHKQMLQSRFVETVEQQQLLLNYLEQMNVSATELAAVSDHLRHNYEHSLVGVEQLVNQMHVIAEQSAQQSKQASNNDTILEKMTGEIKQISETAHVVSTQAEQLSLQAVDSYETLQQTSGQMDIIKTATIHMNEDNKQLHEQFQSIIKAAQFIHRIANQTKVLSLNASIEAARSGESGRGFSVVAEEVRKLADQSLVSAQDIEQLITTVEMQMTATETSMSSLHEEVMVGRRTMDELLYTLEQMISNITELSNHFQHISQSTHQLADGVVLAAQSVAQLSQAAAEAQEEAGSAVTNAAEQYNAVQQLAGLIEQLNEIAHYLQQTAQTKQTKE</sequence>
<keyword evidence="3" id="KW-0812">Transmembrane</keyword>
<feature type="transmembrane region" description="Helical" evidence="3">
    <location>
        <begin position="77"/>
        <end position="95"/>
    </location>
</feature>
<feature type="transmembrane region" description="Helical" evidence="3">
    <location>
        <begin position="153"/>
        <end position="177"/>
    </location>
</feature>
<keyword evidence="3" id="KW-0472">Membrane</keyword>
<comment type="caution">
    <text evidence="5">The sequence shown here is derived from an EMBL/GenBank/DDBJ whole genome shotgun (WGS) entry which is preliminary data.</text>
</comment>
<evidence type="ECO:0000313" key="6">
    <source>
        <dbReference type="Proteomes" id="UP001597362"/>
    </source>
</evidence>
<proteinExistence type="predicted"/>
<feature type="transmembrane region" description="Helical" evidence="3">
    <location>
        <begin position="7"/>
        <end position="26"/>
    </location>
</feature>
<dbReference type="SUPFAM" id="SSF58104">
    <property type="entry name" value="Methyl-accepting chemotaxis protein (MCP) signaling domain"/>
    <property type="match status" value="1"/>
</dbReference>
<evidence type="ECO:0000256" key="3">
    <source>
        <dbReference type="SAM" id="Phobius"/>
    </source>
</evidence>
<accession>A0ABW4YHW4</accession>
<dbReference type="InterPro" id="IPR004089">
    <property type="entry name" value="MCPsignal_dom"/>
</dbReference>
<reference evidence="6" key="1">
    <citation type="journal article" date="2019" name="Int. J. Syst. Evol. Microbiol.">
        <title>The Global Catalogue of Microorganisms (GCM) 10K type strain sequencing project: providing services to taxonomists for standard genome sequencing and annotation.</title>
        <authorList>
            <consortium name="The Broad Institute Genomics Platform"/>
            <consortium name="The Broad Institute Genome Sequencing Center for Infectious Disease"/>
            <person name="Wu L."/>
            <person name="Ma J."/>
        </authorList>
    </citation>
    <scope>NUCLEOTIDE SEQUENCE [LARGE SCALE GENOMIC DNA]</scope>
    <source>
        <strain evidence="6">GH52</strain>
    </source>
</reference>
<keyword evidence="1 2" id="KW-0807">Transducer</keyword>
<dbReference type="Pfam" id="PF00015">
    <property type="entry name" value="MCPsignal"/>
    <property type="match status" value="1"/>
</dbReference>
<dbReference type="SMART" id="SM00283">
    <property type="entry name" value="MA"/>
    <property type="match status" value="1"/>
</dbReference>
<dbReference type="PANTHER" id="PTHR32089">
    <property type="entry name" value="METHYL-ACCEPTING CHEMOTAXIS PROTEIN MCPB"/>
    <property type="match status" value="1"/>
</dbReference>
<dbReference type="PROSITE" id="PS50111">
    <property type="entry name" value="CHEMOTAXIS_TRANSDUC_2"/>
    <property type="match status" value="1"/>
</dbReference>
<dbReference type="Gene3D" id="1.10.287.950">
    <property type="entry name" value="Methyl-accepting chemotaxis protein"/>
    <property type="match status" value="1"/>
</dbReference>
<feature type="transmembrane region" description="Helical" evidence="3">
    <location>
        <begin position="122"/>
        <end position="141"/>
    </location>
</feature>